<proteinExistence type="predicted"/>
<evidence type="ECO:0000256" key="1">
    <source>
        <dbReference type="SAM" id="MobiDB-lite"/>
    </source>
</evidence>
<sequence>MTSKPPGDLKLARNMMTQSNHSIALISLKEESTRPEHCIRTIVHLKAIDHGLGEVLEEQHSKSKDPGAKASDYTGAGFSYRQNGKGRELKCLVVKTNFWRGDASSDREFVLRREVLSQGYDGHLAYACWQKPATFLGSQGRSPQYKVSGGPEGQELGRGGLAKSSSTWPDLLSAEVSPGYFDQTGKVAVVGPADLAKVLQTHRTTFTVEKTLQSKQIRQNKKRTGITLGDNDLSMLLKNSLASNSVLQVLINSPGVVKWDFLPACKPVSPIPEQTLSRISAQNRRVISEYSMRTDTGTTLPAQAQLTKYQSCDSVLPGGSHVKGQGHFTQQLQISKSGTLTPPCTSFLAKPFPACRNLSGDFTGQRKHLCFWVELYGKHLSQPRKMLKIPTFSCAGSGGITSPLEAFNEQVARGRQDTHPKQCACLQALLLSHFAKGIKTKLISAALIAADHIALMKNERKPQEEQDDNLTSKNYKVEMQIPVQEQALEQPLLCMAAGGHMYGQQAAANAPCDPAQAPPAEITMREATYIDLSF</sequence>
<gene>
    <name evidence="2" type="ORF">Anapl_02026</name>
</gene>
<organism evidence="2 3">
    <name type="scientific">Anas platyrhynchos</name>
    <name type="common">Mallard</name>
    <name type="synonym">Anas boschas</name>
    <dbReference type="NCBI Taxonomy" id="8839"/>
    <lineage>
        <taxon>Eukaryota</taxon>
        <taxon>Metazoa</taxon>
        <taxon>Chordata</taxon>
        <taxon>Craniata</taxon>
        <taxon>Vertebrata</taxon>
        <taxon>Euteleostomi</taxon>
        <taxon>Archelosauria</taxon>
        <taxon>Archosauria</taxon>
        <taxon>Dinosauria</taxon>
        <taxon>Saurischia</taxon>
        <taxon>Theropoda</taxon>
        <taxon>Coelurosauria</taxon>
        <taxon>Aves</taxon>
        <taxon>Neognathae</taxon>
        <taxon>Galloanserae</taxon>
        <taxon>Anseriformes</taxon>
        <taxon>Anatidae</taxon>
        <taxon>Anatinae</taxon>
        <taxon>Anas</taxon>
    </lineage>
</organism>
<evidence type="ECO:0000313" key="2">
    <source>
        <dbReference type="EMBL" id="EOB07480.1"/>
    </source>
</evidence>
<feature type="region of interest" description="Disordered" evidence="1">
    <location>
        <begin position="140"/>
        <end position="160"/>
    </location>
</feature>
<evidence type="ECO:0000313" key="3">
    <source>
        <dbReference type="Proteomes" id="UP000296049"/>
    </source>
</evidence>
<reference evidence="3" key="1">
    <citation type="journal article" date="2013" name="Nat. Genet.">
        <title>The duck genome and transcriptome provide insight into an avian influenza virus reservoir species.</title>
        <authorList>
            <person name="Huang Y."/>
            <person name="Li Y."/>
            <person name="Burt D.W."/>
            <person name="Chen H."/>
            <person name="Zhang Y."/>
            <person name="Qian W."/>
            <person name="Kim H."/>
            <person name="Gan S."/>
            <person name="Zhao Y."/>
            <person name="Li J."/>
            <person name="Yi K."/>
            <person name="Feng H."/>
            <person name="Zhu P."/>
            <person name="Li B."/>
            <person name="Liu Q."/>
            <person name="Fairley S."/>
            <person name="Magor K.E."/>
            <person name="Du Z."/>
            <person name="Hu X."/>
            <person name="Goodman L."/>
            <person name="Tafer H."/>
            <person name="Vignal A."/>
            <person name="Lee T."/>
            <person name="Kim K.W."/>
            <person name="Sheng Z."/>
            <person name="An Y."/>
            <person name="Searle S."/>
            <person name="Herrero J."/>
            <person name="Groenen M.A."/>
            <person name="Crooijmans R.P."/>
            <person name="Faraut T."/>
            <person name="Cai Q."/>
            <person name="Webster R.G."/>
            <person name="Aldridge J.R."/>
            <person name="Warren W.C."/>
            <person name="Bartschat S."/>
            <person name="Kehr S."/>
            <person name="Marz M."/>
            <person name="Stadler P.F."/>
            <person name="Smith J."/>
            <person name="Kraus R.H."/>
            <person name="Zhao Y."/>
            <person name="Ren L."/>
            <person name="Fei J."/>
            <person name="Morisson M."/>
            <person name="Kaiser P."/>
            <person name="Griffin D.K."/>
            <person name="Rao M."/>
            <person name="Pitel F."/>
            <person name="Wang J."/>
            <person name="Li N."/>
        </authorList>
    </citation>
    <scope>NUCLEOTIDE SEQUENCE [LARGE SCALE GENOMIC DNA]</scope>
</reference>
<dbReference type="EMBL" id="KB742523">
    <property type="protein sequence ID" value="EOB07480.1"/>
    <property type="molecule type" value="Genomic_DNA"/>
</dbReference>
<protein>
    <submittedName>
        <fullName evidence="2">Uncharacterized protein</fullName>
    </submittedName>
</protein>
<dbReference type="AlphaFoldDB" id="R0M065"/>
<accession>R0M065</accession>
<keyword evidence="3" id="KW-1185">Reference proteome</keyword>
<feature type="compositionally biased region" description="Gly residues" evidence="1">
    <location>
        <begin position="150"/>
        <end position="160"/>
    </location>
</feature>
<name>R0M065_ANAPL</name>
<dbReference type="Proteomes" id="UP000296049">
    <property type="component" value="Unassembled WGS sequence"/>
</dbReference>